<dbReference type="EMBL" id="FUZQ01000007">
    <property type="protein sequence ID" value="SKC77661.1"/>
    <property type="molecule type" value="Genomic_DNA"/>
</dbReference>
<protein>
    <submittedName>
        <fullName evidence="1">Uncharacterized protein</fullName>
    </submittedName>
</protein>
<evidence type="ECO:0000313" key="2">
    <source>
        <dbReference type="Proteomes" id="UP000189777"/>
    </source>
</evidence>
<dbReference type="STRING" id="526729.SAMN04324258_3644"/>
<dbReference type="Pfam" id="PF10709">
    <property type="entry name" value="DUF2511"/>
    <property type="match status" value="1"/>
</dbReference>
<accession>A0A1T5LP29</accession>
<dbReference type="Proteomes" id="UP000189777">
    <property type="component" value="Unassembled WGS sequence"/>
</dbReference>
<reference evidence="1 2" key="1">
    <citation type="submission" date="2017-02" db="EMBL/GenBank/DDBJ databases">
        <authorList>
            <person name="Peterson S.W."/>
        </authorList>
    </citation>
    <scope>NUCLEOTIDE SEQUENCE [LARGE SCALE GENOMIC DNA]</scope>
    <source>
        <strain evidence="1 2">DSM 21481</strain>
    </source>
</reference>
<dbReference type="AlphaFoldDB" id="A0A1T5LP29"/>
<sequence length="84" mass="9002">MISADIAAEEGWDWPLSVDSVTYMCGEGNAIIVKADGELYALNGLAKGQGYADLDPIWLDDPEVDGLKVDAGSLTDYVLEQCGY</sequence>
<gene>
    <name evidence="1" type="ORF">SAMN04324258_3644</name>
</gene>
<dbReference type="InterPro" id="IPR019648">
    <property type="entry name" value="YebY"/>
</dbReference>
<organism evidence="1 2">
    <name type="scientific">Krasilnikoviella flava</name>
    <dbReference type="NCBI Taxonomy" id="526729"/>
    <lineage>
        <taxon>Bacteria</taxon>
        <taxon>Bacillati</taxon>
        <taxon>Actinomycetota</taxon>
        <taxon>Actinomycetes</taxon>
        <taxon>Micrococcales</taxon>
        <taxon>Promicromonosporaceae</taxon>
        <taxon>Krasilnikoviella</taxon>
    </lineage>
</organism>
<keyword evidence="2" id="KW-1185">Reference proteome</keyword>
<name>A0A1T5LP29_9MICO</name>
<evidence type="ECO:0000313" key="1">
    <source>
        <dbReference type="EMBL" id="SKC77661.1"/>
    </source>
</evidence>
<proteinExistence type="predicted"/>